<reference evidence="1 2" key="1">
    <citation type="submission" date="2016-11" db="EMBL/GenBank/DDBJ databases">
        <authorList>
            <person name="Jaros S."/>
            <person name="Januszkiewicz K."/>
            <person name="Wedrychowicz H."/>
        </authorList>
    </citation>
    <scope>NUCLEOTIDE SEQUENCE [LARGE SCALE GENOMIC DNA]</scope>
    <source>
        <strain evidence="1 2">DSM 15929</strain>
    </source>
</reference>
<evidence type="ECO:0000313" key="2">
    <source>
        <dbReference type="Proteomes" id="UP000184386"/>
    </source>
</evidence>
<organism evidence="1 2">
    <name type="scientific">Anaerocolumna jejuensis DSM 15929</name>
    <dbReference type="NCBI Taxonomy" id="1121322"/>
    <lineage>
        <taxon>Bacteria</taxon>
        <taxon>Bacillati</taxon>
        <taxon>Bacillota</taxon>
        <taxon>Clostridia</taxon>
        <taxon>Lachnospirales</taxon>
        <taxon>Lachnospiraceae</taxon>
        <taxon>Anaerocolumna</taxon>
    </lineage>
</organism>
<dbReference type="STRING" id="1121322.SAMN02745136_03061"/>
<dbReference type="Proteomes" id="UP000184386">
    <property type="component" value="Unassembled WGS sequence"/>
</dbReference>
<proteinExistence type="predicted"/>
<dbReference type="EMBL" id="FRAC01000015">
    <property type="protein sequence ID" value="SHK67870.1"/>
    <property type="molecule type" value="Genomic_DNA"/>
</dbReference>
<evidence type="ECO:0000313" key="1">
    <source>
        <dbReference type="EMBL" id="SHK67870.1"/>
    </source>
</evidence>
<accession>A0A1M6UFB0</accession>
<name>A0A1M6UFB0_9FIRM</name>
<dbReference type="AlphaFoldDB" id="A0A1M6UFB0"/>
<protein>
    <submittedName>
        <fullName evidence="1">Uncharacterized protein</fullName>
    </submittedName>
</protein>
<keyword evidence="2" id="KW-1185">Reference proteome</keyword>
<gene>
    <name evidence="1" type="ORF">SAMN02745136_03061</name>
</gene>
<sequence length="64" mass="7061">MIFCTQFETKGWLSRIGTDADATVAETIIDRIKPNAYDIMTDGTVSMRERNGLKASQKAGGIHE</sequence>